<accession>A0A5M8PFV2</accession>
<evidence type="ECO:0000256" key="2">
    <source>
        <dbReference type="SAM" id="SignalP"/>
    </source>
</evidence>
<gene>
    <name evidence="3" type="ORF">FRX48_07959</name>
</gene>
<comment type="caution">
    <text evidence="3">The sequence shown here is derived from an EMBL/GenBank/DDBJ whole genome shotgun (WGS) entry which is preliminary data.</text>
</comment>
<dbReference type="Gene3D" id="2.130.10.10">
    <property type="entry name" value="YVTN repeat-like/Quinoprotein amine dehydrogenase"/>
    <property type="match status" value="1"/>
</dbReference>
<dbReference type="InterPro" id="IPR015943">
    <property type="entry name" value="WD40/YVTN_repeat-like_dom_sf"/>
</dbReference>
<dbReference type="PANTHER" id="PTHR30344:SF1">
    <property type="entry name" value="6-PHOSPHOGLUCONOLACTONASE"/>
    <property type="match status" value="1"/>
</dbReference>
<dbReference type="EMBL" id="VXIT01000014">
    <property type="protein sequence ID" value="KAA6408217.1"/>
    <property type="molecule type" value="Genomic_DNA"/>
</dbReference>
<proteinExistence type="inferred from homology"/>
<evidence type="ECO:0000313" key="3">
    <source>
        <dbReference type="EMBL" id="KAA6408217.1"/>
    </source>
</evidence>
<dbReference type="GO" id="GO:0017057">
    <property type="term" value="F:6-phosphogluconolactonase activity"/>
    <property type="evidence" value="ECO:0007669"/>
    <property type="project" value="TreeGrafter"/>
</dbReference>
<dbReference type="AlphaFoldDB" id="A0A5M8PFV2"/>
<dbReference type="SUPFAM" id="SSF75011">
    <property type="entry name" value="3-carboxy-cis,cis-mucoante lactonizing enzyme"/>
    <property type="match status" value="1"/>
</dbReference>
<organism evidence="3 4">
    <name type="scientific">Lasallia pustulata</name>
    <dbReference type="NCBI Taxonomy" id="136370"/>
    <lineage>
        <taxon>Eukaryota</taxon>
        <taxon>Fungi</taxon>
        <taxon>Dikarya</taxon>
        <taxon>Ascomycota</taxon>
        <taxon>Pezizomycotina</taxon>
        <taxon>Lecanoromycetes</taxon>
        <taxon>OSLEUM clade</taxon>
        <taxon>Umbilicariomycetidae</taxon>
        <taxon>Umbilicariales</taxon>
        <taxon>Umbilicariaceae</taxon>
        <taxon>Lasallia</taxon>
    </lineage>
</organism>
<dbReference type="Proteomes" id="UP000324767">
    <property type="component" value="Unassembled WGS sequence"/>
</dbReference>
<dbReference type="Pfam" id="PF10282">
    <property type="entry name" value="Lactonase"/>
    <property type="match status" value="1"/>
</dbReference>
<evidence type="ECO:0000256" key="1">
    <source>
        <dbReference type="ARBA" id="ARBA00005564"/>
    </source>
</evidence>
<dbReference type="OrthoDB" id="9972196at2759"/>
<comment type="similarity">
    <text evidence="1">Belongs to the cycloisomerase 2 family.</text>
</comment>
<sequence>MHPLHLLLTLPLLATAHHFTLYASSYAGNITTLCLTHQTTPPSTQTTYHLAPIYSTPCANDPTWLTLSPSRRHLYCIGEGLAGIKGGLSIYSTNFSGQLTPISSTDIGPGAVNAAAYGSPIAAQQHLVLANYLHPQPPPRAHPLPLRPAHQPRARPPPTLQQLLPFTLPTPGPIPSRQSSAHPHQAHLDPTHQYVLAPDLGADLVRVFRIDNGTGLLHACDSLAVAPGTGARHVAFWRRAANCTGEHAGGRRGGWCGGRSMGAEASGGEEGGGGGGGEEGWVMYVVGELGNTVTGYAVSYGAGGGMGFSEIGTVDTFGGKGVPAGAAAAEIVVKGKQLIISNRNDSSFATASTNSSSNPGAVDLPGPSDSLATFAIGHGGQLNFTGLSPAGGVFPRHFSVNKAGDLVAVGLQLSGRVVVIERDAQTGKMGDIVAEVGGLGNVTCVIWDE</sequence>
<dbReference type="InterPro" id="IPR019405">
    <property type="entry name" value="Lactonase_7-beta_prop"/>
</dbReference>
<protein>
    <submittedName>
        <fullName evidence="3">Uncharacterized protein</fullName>
    </submittedName>
</protein>
<dbReference type="InterPro" id="IPR050282">
    <property type="entry name" value="Cycloisomerase_2"/>
</dbReference>
<keyword evidence="2" id="KW-0732">Signal</keyword>
<feature type="chain" id="PRO_5024391119" evidence="2">
    <location>
        <begin position="17"/>
        <end position="449"/>
    </location>
</feature>
<name>A0A5M8PFV2_9LECA</name>
<evidence type="ECO:0000313" key="4">
    <source>
        <dbReference type="Proteomes" id="UP000324767"/>
    </source>
</evidence>
<feature type="signal peptide" evidence="2">
    <location>
        <begin position="1"/>
        <end position="16"/>
    </location>
</feature>
<dbReference type="PANTHER" id="PTHR30344">
    <property type="entry name" value="6-PHOSPHOGLUCONOLACTONASE-RELATED"/>
    <property type="match status" value="1"/>
</dbReference>
<reference evidence="3 4" key="1">
    <citation type="submission" date="2019-09" db="EMBL/GenBank/DDBJ databases">
        <title>The hologenome of the rock-dwelling lichen Lasallia pustulata.</title>
        <authorList>
            <person name="Greshake Tzovaras B."/>
            <person name="Segers F."/>
            <person name="Bicker A."/>
            <person name="Dal Grande F."/>
            <person name="Otte J."/>
            <person name="Hankeln T."/>
            <person name="Schmitt I."/>
            <person name="Ebersberger I."/>
        </authorList>
    </citation>
    <scope>NUCLEOTIDE SEQUENCE [LARGE SCALE GENOMIC DNA]</scope>
    <source>
        <strain evidence="3">A1-1</strain>
    </source>
</reference>